<name>A0A1X0U2L7_9BACT</name>
<evidence type="ECO:0000313" key="8">
    <source>
        <dbReference type="EMBL" id="ORI07903.1"/>
    </source>
</evidence>
<sequence>MILSKIRALFFAIEFVISVVLVVFFMWLFNDKNRAIRKFWGRSQRFFGGYKLEVIGNFSDEANILLINHQSMLDIIVIEELHPKNVCWIAKAQIGKIPIIGKILSLPKMIAVERENKHSLIKLLKEAKDRVENGRVLAIFPEGTRSQTNKLLPFKGGAKMLVEKLNLKVQPIVIVGSDAMKIKEFSFKKADIKIFCLDLVDTSKENWLEATRESMQKVLDENRK</sequence>
<dbReference type="PANTHER" id="PTHR10434">
    <property type="entry name" value="1-ACYL-SN-GLYCEROL-3-PHOSPHATE ACYLTRANSFERASE"/>
    <property type="match status" value="1"/>
</dbReference>
<evidence type="ECO:0000256" key="6">
    <source>
        <dbReference type="SAM" id="Phobius"/>
    </source>
</evidence>
<evidence type="ECO:0000256" key="4">
    <source>
        <dbReference type="ARBA" id="ARBA00023264"/>
    </source>
</evidence>
<comment type="pathway">
    <text evidence="1">Lipid metabolism.</text>
</comment>
<reference evidence="8 9" key="1">
    <citation type="journal article" date="2017" name="Gene Rep">
        <title>The ribosomal RNA operon (rrn) of Campylobacter concisus supports molecular typing to genomospecies level.</title>
        <authorList>
            <person name="Huq M."/>
            <person name="Van T.T.H."/>
            <person name="Gurtler V."/>
            <person name="Elshagmani E."/>
            <person name="Allemailem K.S."/>
            <person name="Smooker P.M."/>
            <person name="Istivan T.S."/>
        </authorList>
    </citation>
    <scope>NUCLEOTIDE SEQUENCE [LARGE SCALE GENOMIC DNA]</scope>
    <source>
        <strain evidence="8 9">RCH 26</strain>
    </source>
</reference>
<dbReference type="GO" id="GO:0006654">
    <property type="term" value="P:phosphatidic acid biosynthetic process"/>
    <property type="evidence" value="ECO:0007669"/>
    <property type="project" value="TreeGrafter"/>
</dbReference>
<dbReference type="SUPFAM" id="SSF69593">
    <property type="entry name" value="Glycerol-3-phosphate (1)-acyltransferase"/>
    <property type="match status" value="1"/>
</dbReference>
<keyword evidence="3" id="KW-0443">Lipid metabolism</keyword>
<gene>
    <name evidence="8" type="ORF">A3835_05335</name>
</gene>
<dbReference type="Proteomes" id="UP000192671">
    <property type="component" value="Unassembled WGS sequence"/>
</dbReference>
<comment type="caution">
    <text evidence="8">The sequence shown here is derived from an EMBL/GenBank/DDBJ whole genome shotgun (WGS) entry which is preliminary data.</text>
</comment>
<protein>
    <submittedName>
        <fullName evidence="8">Acyl-phosphate glycerol 3-phosphate acyltransferase</fullName>
    </submittedName>
</protein>
<dbReference type="Pfam" id="PF01553">
    <property type="entry name" value="Acyltransferase"/>
    <property type="match status" value="1"/>
</dbReference>
<dbReference type="SMART" id="SM00563">
    <property type="entry name" value="PlsC"/>
    <property type="match status" value="1"/>
</dbReference>
<dbReference type="AlphaFoldDB" id="A0A1X0U2L7"/>
<evidence type="ECO:0000256" key="2">
    <source>
        <dbReference type="ARBA" id="ARBA00022679"/>
    </source>
</evidence>
<keyword evidence="4" id="KW-1208">Phospholipid metabolism</keyword>
<feature type="domain" description="Phospholipid/glycerol acyltransferase" evidence="7">
    <location>
        <begin position="63"/>
        <end position="177"/>
    </location>
</feature>
<keyword evidence="6" id="KW-0472">Membrane</keyword>
<proteinExistence type="predicted"/>
<keyword evidence="3" id="KW-0444">Lipid biosynthesis</keyword>
<dbReference type="EMBL" id="LVWL01000019">
    <property type="protein sequence ID" value="ORI07903.1"/>
    <property type="molecule type" value="Genomic_DNA"/>
</dbReference>
<organism evidence="8 9">
    <name type="scientific">Campylobacter concisus</name>
    <dbReference type="NCBI Taxonomy" id="199"/>
    <lineage>
        <taxon>Bacteria</taxon>
        <taxon>Pseudomonadati</taxon>
        <taxon>Campylobacterota</taxon>
        <taxon>Epsilonproteobacteria</taxon>
        <taxon>Campylobacterales</taxon>
        <taxon>Campylobacteraceae</taxon>
        <taxon>Campylobacter</taxon>
    </lineage>
</organism>
<keyword evidence="3" id="KW-0594">Phospholipid biosynthesis</keyword>
<keyword evidence="2 8" id="KW-0808">Transferase</keyword>
<dbReference type="CDD" id="cd07989">
    <property type="entry name" value="LPLAT_AGPAT-like"/>
    <property type="match status" value="1"/>
</dbReference>
<keyword evidence="6" id="KW-1133">Transmembrane helix</keyword>
<evidence type="ECO:0000256" key="1">
    <source>
        <dbReference type="ARBA" id="ARBA00005189"/>
    </source>
</evidence>
<dbReference type="PANTHER" id="PTHR10434:SF59">
    <property type="entry name" value="1-ACYL-SN-GLYCEROL-3-PHOSPHATE ACYLTRANSFERASE"/>
    <property type="match status" value="1"/>
</dbReference>
<evidence type="ECO:0000259" key="7">
    <source>
        <dbReference type="SMART" id="SM00563"/>
    </source>
</evidence>
<evidence type="ECO:0000313" key="9">
    <source>
        <dbReference type="Proteomes" id="UP000192671"/>
    </source>
</evidence>
<feature type="transmembrane region" description="Helical" evidence="6">
    <location>
        <begin position="6"/>
        <end position="29"/>
    </location>
</feature>
<dbReference type="GO" id="GO:0003841">
    <property type="term" value="F:1-acylglycerol-3-phosphate O-acyltransferase activity"/>
    <property type="evidence" value="ECO:0007669"/>
    <property type="project" value="TreeGrafter"/>
</dbReference>
<evidence type="ECO:0000256" key="3">
    <source>
        <dbReference type="ARBA" id="ARBA00023209"/>
    </source>
</evidence>
<keyword evidence="5 8" id="KW-0012">Acyltransferase</keyword>
<evidence type="ECO:0000256" key="5">
    <source>
        <dbReference type="ARBA" id="ARBA00023315"/>
    </source>
</evidence>
<keyword evidence="6" id="KW-0812">Transmembrane</keyword>
<accession>A0A1X0U2L7</accession>
<dbReference type="InterPro" id="IPR002123">
    <property type="entry name" value="Plipid/glycerol_acylTrfase"/>
</dbReference>